<dbReference type="InterPro" id="IPR004044">
    <property type="entry name" value="KH_dom_type_2"/>
</dbReference>
<accession>A0A851QHR7</accession>
<dbReference type="CDD" id="cd22534">
    <property type="entry name" value="KH-II_Era"/>
    <property type="match status" value="1"/>
</dbReference>
<dbReference type="PROSITE" id="PS51713">
    <property type="entry name" value="G_ERA"/>
    <property type="match status" value="1"/>
</dbReference>
<feature type="region of interest" description="G5" evidence="16">
    <location>
        <begin position="261"/>
        <end position="263"/>
    </location>
</feature>
<dbReference type="OrthoDB" id="8954335at2759"/>
<feature type="non-terminal residue" evidence="19">
    <location>
        <position position="390"/>
    </location>
</feature>
<sequence>EEQSRLLRDRPDQPQNPKALRIAIIGAPNAGKSTLSNQLLGRKVFPVSQKVHTTRCKARGVVTCEDTQLIILDTPGLTNPLKAKRHKLEEAMLRDPWDSMKHADLVLVLVDVSDHWTRNSLSKEVLKCLSQFPHIPSVLVLNKVDLLKKKYILLQLVTELTEGIVNGKKLQVRSAFNHNSSSSAKSLQITRASPPENRAHKPHCLQETSQDQQGSSSNDSSDSRASRSSLVAEAAQGPKRYGPRDRKNMKGWPCFQEIFMLAALHGEEVDTLKRYLLMQAKPGPWEFHSGVLTSQSPQEICDNIIREKILEYLPLEVPYGVIQVTEMWEEGPSGELLIMQNLVVPRKSHMMMLIGRGGKVISRIAQEAGQDLMNVFLCDVRLKLKVEVKS</sequence>
<dbReference type="PANTHER" id="PTHR42698">
    <property type="entry name" value="GTPASE ERA"/>
    <property type="match status" value="1"/>
</dbReference>
<keyword evidence="7 16" id="KW-0547">Nucleotide-binding</keyword>
<dbReference type="AlphaFoldDB" id="A0A851QHR7"/>
<keyword evidence="10" id="KW-0809">Transit peptide</keyword>
<dbReference type="GO" id="GO:0005759">
    <property type="term" value="C:mitochondrial matrix"/>
    <property type="evidence" value="ECO:0007669"/>
    <property type="project" value="UniProtKB-SubCell"/>
</dbReference>
<evidence type="ECO:0000256" key="6">
    <source>
        <dbReference type="ARBA" id="ARBA00022730"/>
    </source>
</evidence>
<comment type="caution">
    <text evidence="19">The sequence shown here is derived from an EMBL/GenBank/DDBJ whole genome shotgun (WGS) entry which is preliminary data.</text>
</comment>
<feature type="region of interest" description="G2" evidence="16">
    <location>
        <begin position="52"/>
        <end position="56"/>
    </location>
</feature>
<gene>
    <name evidence="19" type="primary">Eral1</name>
    <name evidence="19" type="ORF">ANHANH_R11078</name>
</gene>
<comment type="function">
    <text evidence="14">Probable GTPase that plays a role in the mitochondrial ribosomal small subunit assembly. Specifically binds the 12S mitochondrial rRNA (12S mt-rRNA) to a 33 nucleotide section delineating the 3' terminal stem-loop region. May act as a chaperone that protects the 12S mt-rRNA on the 28S mitoribosomal subunit during ribosomal small subunit assembly.</text>
</comment>
<evidence type="ECO:0000256" key="13">
    <source>
        <dbReference type="ARBA" id="ARBA00023136"/>
    </source>
</evidence>
<dbReference type="InterPro" id="IPR030388">
    <property type="entry name" value="G_ERA_dom"/>
</dbReference>
<evidence type="ECO:0000256" key="12">
    <source>
        <dbReference type="ARBA" id="ARBA00023134"/>
    </source>
</evidence>
<dbReference type="CDD" id="cd04163">
    <property type="entry name" value="Era"/>
    <property type="match status" value="1"/>
</dbReference>
<dbReference type="InterPro" id="IPR005225">
    <property type="entry name" value="Small_GTP-bd"/>
</dbReference>
<comment type="similarity">
    <text evidence="3 16">Belongs to the TRAFAC class TrmE-Era-EngA-EngB-Septin-like GTPase superfamily. Era GTPase family.</text>
</comment>
<protein>
    <recommendedName>
        <fullName evidence="4">GTPase Era, mitochondrial</fullName>
    </recommendedName>
    <alternativeName>
        <fullName evidence="15">ERA-like protein 1</fullName>
    </alternativeName>
</protein>
<keyword evidence="12 16" id="KW-0342">GTP-binding</keyword>
<evidence type="ECO:0000256" key="2">
    <source>
        <dbReference type="ARBA" id="ARBA00004637"/>
    </source>
</evidence>
<dbReference type="Pfam" id="PF01926">
    <property type="entry name" value="MMR_HSR1"/>
    <property type="match status" value="1"/>
</dbReference>
<keyword evidence="9" id="KW-0694">RNA-binding</keyword>
<proteinExistence type="inferred from homology"/>
<feature type="compositionally biased region" description="Polar residues" evidence="17">
    <location>
        <begin position="182"/>
        <end position="191"/>
    </location>
</feature>
<evidence type="ECO:0000256" key="4">
    <source>
        <dbReference type="ARBA" id="ARBA00019149"/>
    </source>
</evidence>
<keyword evidence="20" id="KW-1185">Reference proteome</keyword>
<evidence type="ECO:0000256" key="10">
    <source>
        <dbReference type="ARBA" id="ARBA00022946"/>
    </source>
</evidence>
<dbReference type="PANTHER" id="PTHR42698:SF1">
    <property type="entry name" value="GTPASE ERA, MITOCHONDRIAL"/>
    <property type="match status" value="1"/>
</dbReference>
<evidence type="ECO:0000313" key="20">
    <source>
        <dbReference type="Proteomes" id="UP000657035"/>
    </source>
</evidence>
<name>A0A851QHR7_ANHAN</name>
<evidence type="ECO:0000256" key="14">
    <source>
        <dbReference type="ARBA" id="ARBA00025227"/>
    </source>
</evidence>
<evidence type="ECO:0000313" key="19">
    <source>
        <dbReference type="EMBL" id="NXC77121.1"/>
    </source>
</evidence>
<dbReference type="FunFam" id="3.30.300.20:FF:000016">
    <property type="entry name" value="GTPase Era, mitochondrial isoform 1"/>
    <property type="match status" value="1"/>
</dbReference>
<dbReference type="InterPro" id="IPR006073">
    <property type="entry name" value="GTP-bd"/>
</dbReference>
<dbReference type="InterPro" id="IPR005662">
    <property type="entry name" value="GTPase_Era-like"/>
</dbReference>
<evidence type="ECO:0000256" key="11">
    <source>
        <dbReference type="ARBA" id="ARBA00023128"/>
    </source>
</evidence>
<evidence type="ECO:0000256" key="7">
    <source>
        <dbReference type="ARBA" id="ARBA00022741"/>
    </source>
</evidence>
<feature type="compositionally biased region" description="Low complexity" evidence="17">
    <location>
        <begin position="209"/>
        <end position="220"/>
    </location>
</feature>
<evidence type="ECO:0000256" key="9">
    <source>
        <dbReference type="ARBA" id="ARBA00022884"/>
    </source>
</evidence>
<evidence type="ECO:0000259" key="18">
    <source>
        <dbReference type="PROSITE" id="PS51713"/>
    </source>
</evidence>
<dbReference type="FunFam" id="3.40.50.300:FF:002220">
    <property type="entry name" value="GTPase Era, mitochondrial"/>
    <property type="match status" value="1"/>
</dbReference>
<evidence type="ECO:0000256" key="5">
    <source>
        <dbReference type="ARBA" id="ARBA00022517"/>
    </source>
</evidence>
<evidence type="ECO:0000256" key="17">
    <source>
        <dbReference type="SAM" id="MobiDB-lite"/>
    </source>
</evidence>
<evidence type="ECO:0000256" key="8">
    <source>
        <dbReference type="ARBA" id="ARBA00022792"/>
    </source>
</evidence>
<keyword evidence="6" id="KW-0699">rRNA-binding</keyword>
<dbReference type="Gene3D" id="3.30.300.20">
    <property type="match status" value="1"/>
</dbReference>
<dbReference type="InterPro" id="IPR027417">
    <property type="entry name" value="P-loop_NTPase"/>
</dbReference>
<dbReference type="GO" id="GO:0005743">
    <property type="term" value="C:mitochondrial inner membrane"/>
    <property type="evidence" value="ECO:0007669"/>
    <property type="project" value="UniProtKB-SubCell"/>
</dbReference>
<evidence type="ECO:0000256" key="16">
    <source>
        <dbReference type="PROSITE-ProRule" id="PRU01050"/>
    </source>
</evidence>
<comment type="subcellular location">
    <subcellularLocation>
        <location evidence="2">Mitochondrion inner membrane</location>
        <topology evidence="2">Peripheral membrane protein</topology>
    </subcellularLocation>
    <subcellularLocation>
        <location evidence="1">Mitochondrion matrix</location>
    </subcellularLocation>
</comment>
<feature type="domain" description="Era-type G" evidence="18">
    <location>
        <begin position="18"/>
        <end position="283"/>
    </location>
</feature>
<dbReference type="EMBL" id="WBMU01005204">
    <property type="protein sequence ID" value="NXC77121.1"/>
    <property type="molecule type" value="Genomic_DNA"/>
</dbReference>
<dbReference type="NCBIfam" id="TIGR00231">
    <property type="entry name" value="small_GTP"/>
    <property type="match status" value="1"/>
</dbReference>
<dbReference type="HAMAP" id="MF_00367">
    <property type="entry name" value="GTPase_Era"/>
    <property type="match status" value="1"/>
</dbReference>
<evidence type="ECO:0000256" key="1">
    <source>
        <dbReference type="ARBA" id="ARBA00004305"/>
    </source>
</evidence>
<organism evidence="19 20">
    <name type="scientific">Anhinga anhinga</name>
    <name type="common">Anhinga</name>
    <name type="synonym">Plotus anhinga</name>
    <dbReference type="NCBI Taxonomy" id="56067"/>
    <lineage>
        <taxon>Eukaryota</taxon>
        <taxon>Metazoa</taxon>
        <taxon>Chordata</taxon>
        <taxon>Craniata</taxon>
        <taxon>Vertebrata</taxon>
        <taxon>Euteleostomi</taxon>
        <taxon>Archelosauria</taxon>
        <taxon>Archosauria</taxon>
        <taxon>Dinosauria</taxon>
        <taxon>Saurischia</taxon>
        <taxon>Theropoda</taxon>
        <taxon>Coelurosauria</taxon>
        <taxon>Aves</taxon>
        <taxon>Neognathae</taxon>
        <taxon>Neoaves</taxon>
        <taxon>Aequornithes</taxon>
        <taxon>Suliformes</taxon>
        <taxon>Anhingidae</taxon>
        <taxon>Anhinga</taxon>
    </lineage>
</organism>
<dbReference type="Pfam" id="PF07650">
    <property type="entry name" value="KH_2"/>
    <property type="match status" value="1"/>
</dbReference>
<keyword evidence="5" id="KW-0690">Ribosome biogenesis</keyword>
<dbReference type="GO" id="GO:0019843">
    <property type="term" value="F:rRNA binding"/>
    <property type="evidence" value="ECO:0007669"/>
    <property type="project" value="UniProtKB-KW"/>
</dbReference>
<feature type="region of interest" description="G1" evidence="16">
    <location>
        <begin position="26"/>
        <end position="33"/>
    </location>
</feature>
<dbReference type="Proteomes" id="UP000657035">
    <property type="component" value="Unassembled WGS sequence"/>
</dbReference>
<dbReference type="InterPro" id="IPR015946">
    <property type="entry name" value="KH_dom-like_a/b"/>
</dbReference>
<dbReference type="GO" id="GO:0005525">
    <property type="term" value="F:GTP binding"/>
    <property type="evidence" value="ECO:0007669"/>
    <property type="project" value="UniProtKB-UniRule"/>
</dbReference>
<evidence type="ECO:0000256" key="15">
    <source>
        <dbReference type="ARBA" id="ARBA00030975"/>
    </source>
</evidence>
<dbReference type="SUPFAM" id="SSF52540">
    <property type="entry name" value="P-loop containing nucleoside triphosphate hydrolases"/>
    <property type="match status" value="1"/>
</dbReference>
<feature type="non-terminal residue" evidence="19">
    <location>
        <position position="1"/>
    </location>
</feature>
<reference evidence="19" key="1">
    <citation type="submission" date="2019-09" db="EMBL/GenBank/DDBJ databases">
        <title>Bird 10,000 Genomes (B10K) Project - Family phase.</title>
        <authorList>
            <person name="Zhang G."/>
        </authorList>
    </citation>
    <scope>NUCLEOTIDE SEQUENCE</scope>
    <source>
        <strain evidence="19">B10K-CU-031-38</strain>
    </source>
</reference>
<dbReference type="GO" id="GO:0043024">
    <property type="term" value="F:ribosomal small subunit binding"/>
    <property type="evidence" value="ECO:0007669"/>
    <property type="project" value="TreeGrafter"/>
</dbReference>
<feature type="region of interest" description="G3" evidence="16">
    <location>
        <begin position="73"/>
        <end position="76"/>
    </location>
</feature>
<keyword evidence="11" id="KW-0496">Mitochondrion</keyword>
<keyword evidence="8" id="KW-0999">Mitochondrion inner membrane</keyword>
<keyword evidence="13" id="KW-0472">Membrane</keyword>
<evidence type="ECO:0000256" key="3">
    <source>
        <dbReference type="ARBA" id="ARBA00007921"/>
    </source>
</evidence>
<dbReference type="Gene3D" id="3.40.50.300">
    <property type="entry name" value="P-loop containing nucleotide triphosphate hydrolases"/>
    <property type="match status" value="1"/>
</dbReference>
<dbReference type="GO" id="GO:0000028">
    <property type="term" value="P:ribosomal small subunit assembly"/>
    <property type="evidence" value="ECO:0007669"/>
    <property type="project" value="TreeGrafter"/>
</dbReference>
<feature type="region of interest" description="Disordered" evidence="17">
    <location>
        <begin position="182"/>
        <end position="246"/>
    </location>
</feature>
<feature type="region of interest" description="G4" evidence="16">
    <location>
        <begin position="142"/>
        <end position="145"/>
    </location>
</feature>